<organism evidence="1 2">
    <name type="scientific">Halalkalicoccus paucihalophilus</name>
    <dbReference type="NCBI Taxonomy" id="1008153"/>
    <lineage>
        <taxon>Archaea</taxon>
        <taxon>Methanobacteriati</taxon>
        <taxon>Methanobacteriota</taxon>
        <taxon>Stenosarchaea group</taxon>
        <taxon>Halobacteria</taxon>
        <taxon>Halobacteriales</taxon>
        <taxon>Halococcaceae</taxon>
        <taxon>Halalkalicoccus</taxon>
    </lineage>
</organism>
<reference evidence="1 2" key="1">
    <citation type="submission" date="2016-02" db="EMBL/GenBank/DDBJ databases">
        <title>Genome sequence of Halalkalicoccus paucihalophilus DSM 24557.</title>
        <authorList>
            <person name="Poehlein A."/>
            <person name="Daniel R."/>
        </authorList>
    </citation>
    <scope>NUCLEOTIDE SEQUENCE [LARGE SCALE GENOMIC DNA]</scope>
    <source>
        <strain evidence="1 2">DSM 24557</strain>
    </source>
</reference>
<evidence type="ECO:0000313" key="2">
    <source>
        <dbReference type="Proteomes" id="UP000075321"/>
    </source>
</evidence>
<comment type="caution">
    <text evidence="1">The sequence shown here is derived from an EMBL/GenBank/DDBJ whole genome shotgun (WGS) entry which is preliminary data.</text>
</comment>
<name>A0A151AJE7_9EURY</name>
<dbReference type="EMBL" id="LTAZ01000001">
    <property type="protein sequence ID" value="KYH27796.1"/>
    <property type="molecule type" value="Genomic_DNA"/>
</dbReference>
<sequence length="293" mass="32269">MREFTRRQLLRAVGTGGLALGSVKAIDNVVLGYGVGGGTNLREQDLDPLLAENRQFGGKIEDGGMTYDVDGEGLWIERGDDQRFHPFDERPDDLAGDALALFRDAAELMAETTYEYHTIAGFFGRLSETTPRPLATAALRGDVSDPVAPAVVERFCGVSPANSEGLVEGLKEGFREYGHYDIPRYVAGSVEDNVVMGRVDLRAPFEGPTDIGTLIEEDSTGLFCYELSYRAIEALHSVSATDQRPPLAAFWVRDRRHKHVYNGLASVVRKGGQLRVPVTFLDYTHSTLYDDLH</sequence>
<dbReference type="Proteomes" id="UP000075321">
    <property type="component" value="Unassembled WGS sequence"/>
</dbReference>
<proteinExistence type="predicted"/>
<evidence type="ECO:0000313" key="1">
    <source>
        <dbReference type="EMBL" id="KYH27796.1"/>
    </source>
</evidence>
<keyword evidence="2" id="KW-1185">Reference proteome</keyword>
<dbReference type="AlphaFoldDB" id="A0A151AJE7"/>
<dbReference type="RefSeq" id="WP_245634011.1">
    <property type="nucleotide sequence ID" value="NZ_LTAZ01000001.1"/>
</dbReference>
<gene>
    <name evidence="1" type="ORF">HAPAU_04670</name>
</gene>
<accession>A0A151AJE7</accession>
<protein>
    <submittedName>
        <fullName evidence="1">Uncharacterized protein</fullName>
    </submittedName>
</protein>
<dbReference type="PATRIC" id="fig|1008153.3.peg.470"/>